<evidence type="ECO:0000313" key="7">
    <source>
        <dbReference type="EMBL" id="PZF75834.1"/>
    </source>
</evidence>
<evidence type="ECO:0000256" key="3">
    <source>
        <dbReference type="ARBA" id="ARBA00022763"/>
    </source>
</evidence>
<dbReference type="GO" id="GO:0006298">
    <property type="term" value="P:mismatch repair"/>
    <property type="evidence" value="ECO:0007669"/>
    <property type="project" value="InterPro"/>
</dbReference>
<dbReference type="CDD" id="cd00221">
    <property type="entry name" value="Vsr"/>
    <property type="match status" value="1"/>
</dbReference>
<keyword evidence="2 7" id="KW-0255">Endonuclease</keyword>
<name>A0A2W2B687_9HYPH</name>
<comment type="caution">
    <text evidence="7">The sequence shown here is derived from an EMBL/GenBank/DDBJ whole genome shotgun (WGS) entry which is preliminary data.</text>
</comment>
<dbReference type="InterPro" id="IPR004603">
    <property type="entry name" value="DNA_mismatch_endonuc_vsr"/>
</dbReference>
<dbReference type="GO" id="GO:0004519">
    <property type="term" value="F:endonuclease activity"/>
    <property type="evidence" value="ECO:0007669"/>
    <property type="project" value="UniProtKB-KW"/>
</dbReference>
<keyword evidence="1" id="KW-0540">Nuclease</keyword>
<evidence type="ECO:0000256" key="1">
    <source>
        <dbReference type="ARBA" id="ARBA00022722"/>
    </source>
</evidence>
<accession>A0A2W2B687</accession>
<comment type="similarity">
    <text evidence="6">Belongs to the Vsr family.</text>
</comment>
<evidence type="ECO:0000256" key="4">
    <source>
        <dbReference type="ARBA" id="ARBA00022801"/>
    </source>
</evidence>
<organism evidence="7 8">
    <name type="scientific">Aestuariivirga litoralis</name>
    <dbReference type="NCBI Taxonomy" id="2650924"/>
    <lineage>
        <taxon>Bacteria</taxon>
        <taxon>Pseudomonadati</taxon>
        <taxon>Pseudomonadota</taxon>
        <taxon>Alphaproteobacteria</taxon>
        <taxon>Hyphomicrobiales</taxon>
        <taxon>Aestuariivirgaceae</taxon>
        <taxon>Aestuariivirga</taxon>
    </lineage>
</organism>
<dbReference type="RefSeq" id="WP_111199640.1">
    <property type="nucleotide sequence ID" value="NZ_QKVK01000008.1"/>
</dbReference>
<keyword evidence="5" id="KW-0234">DNA repair</keyword>
<dbReference type="Gene3D" id="3.40.960.10">
    <property type="entry name" value="VSR Endonuclease"/>
    <property type="match status" value="1"/>
</dbReference>
<evidence type="ECO:0000313" key="8">
    <source>
        <dbReference type="Proteomes" id="UP000248795"/>
    </source>
</evidence>
<dbReference type="Proteomes" id="UP000248795">
    <property type="component" value="Unassembled WGS sequence"/>
</dbReference>
<keyword evidence="3" id="KW-0227">DNA damage</keyword>
<gene>
    <name evidence="7" type="ORF">DK847_16565</name>
</gene>
<dbReference type="GO" id="GO:0016787">
    <property type="term" value="F:hydrolase activity"/>
    <property type="evidence" value="ECO:0007669"/>
    <property type="project" value="UniProtKB-KW"/>
</dbReference>
<keyword evidence="8" id="KW-1185">Reference proteome</keyword>
<sequence length="172" mass="19716">MLPAGSLPQCILAWRDFSRRQVTDTVDRQTRSRMMAGIRGKDTRPELALRRALHRLGFRFRLHAKGLAGRPDILLPRYGAAVFVHGCFWHRHRGCRFATVPASRPDFWKGKFEGNTERDIRNRAALLDLGWRIAVVWECTLKEPAKIAETAAILADWLRTDVNQIEIGTNSR</sequence>
<evidence type="ECO:0000256" key="2">
    <source>
        <dbReference type="ARBA" id="ARBA00022759"/>
    </source>
</evidence>
<dbReference type="AlphaFoldDB" id="A0A2W2B687"/>
<dbReference type="NCBIfam" id="TIGR00632">
    <property type="entry name" value="vsr"/>
    <property type="match status" value="1"/>
</dbReference>
<dbReference type="SUPFAM" id="SSF52980">
    <property type="entry name" value="Restriction endonuclease-like"/>
    <property type="match status" value="1"/>
</dbReference>
<protein>
    <submittedName>
        <fullName evidence="7">Very short patch repair endonuclease</fullName>
    </submittedName>
</protein>
<proteinExistence type="inferred from homology"/>
<evidence type="ECO:0000256" key="6">
    <source>
        <dbReference type="ARBA" id="ARBA00029466"/>
    </source>
</evidence>
<dbReference type="Pfam" id="PF03852">
    <property type="entry name" value="Vsr"/>
    <property type="match status" value="1"/>
</dbReference>
<evidence type="ECO:0000256" key="5">
    <source>
        <dbReference type="ARBA" id="ARBA00023204"/>
    </source>
</evidence>
<reference evidence="8" key="1">
    <citation type="submission" date="2018-06" db="EMBL/GenBank/DDBJ databases">
        <title>Aestuariibacter litoralis strain KCTC 52945T.</title>
        <authorList>
            <person name="Li X."/>
            <person name="Salam N."/>
            <person name="Li J.-L."/>
            <person name="Chen Y.-M."/>
            <person name="Yang Z.-W."/>
            <person name="Zhang L.-Y."/>
            <person name="Han M.-X."/>
            <person name="Xiao M."/>
            <person name="Li W.-J."/>
        </authorList>
    </citation>
    <scope>NUCLEOTIDE SEQUENCE [LARGE SCALE GENOMIC DNA]</scope>
    <source>
        <strain evidence="8">KCTC 52945</strain>
    </source>
</reference>
<keyword evidence="4" id="KW-0378">Hydrolase</keyword>
<dbReference type="EMBL" id="QKVK01000008">
    <property type="protein sequence ID" value="PZF75834.1"/>
    <property type="molecule type" value="Genomic_DNA"/>
</dbReference>
<dbReference type="InterPro" id="IPR011335">
    <property type="entry name" value="Restrct_endonuc-II-like"/>
</dbReference>